<sequence>MPKRHKASGPSEWLPRMMSGRKRGHPRGQIQTPSVADSRASASGSAGVRLHDREPVDRETPAVVVRPDGGSDVPLTLHSALKGIGSEANHGKLSREIPGPRDDKGRKHKKEKKSKKDKKHKTGRKDKKKRKHSDEAKDAEIRTDSMERLREALDLLATRLQAGAC</sequence>
<keyword evidence="3" id="KW-1185">Reference proteome</keyword>
<accession>A0ABN9UFJ5</accession>
<evidence type="ECO:0000256" key="1">
    <source>
        <dbReference type="SAM" id="MobiDB-lite"/>
    </source>
</evidence>
<reference evidence="2" key="1">
    <citation type="submission" date="2023-10" db="EMBL/GenBank/DDBJ databases">
        <authorList>
            <person name="Chen Y."/>
            <person name="Shah S."/>
            <person name="Dougan E. K."/>
            <person name="Thang M."/>
            <person name="Chan C."/>
        </authorList>
    </citation>
    <scope>NUCLEOTIDE SEQUENCE [LARGE SCALE GENOMIC DNA]</scope>
</reference>
<evidence type="ECO:0000313" key="2">
    <source>
        <dbReference type="EMBL" id="CAK0857672.1"/>
    </source>
</evidence>
<evidence type="ECO:0000313" key="3">
    <source>
        <dbReference type="Proteomes" id="UP001189429"/>
    </source>
</evidence>
<feature type="compositionally biased region" description="Low complexity" evidence="1">
    <location>
        <begin position="34"/>
        <end position="48"/>
    </location>
</feature>
<comment type="caution">
    <text evidence="2">The sequence shown here is derived from an EMBL/GenBank/DDBJ whole genome shotgun (WGS) entry which is preliminary data.</text>
</comment>
<gene>
    <name evidence="2" type="ORF">PCOR1329_LOCUS47710</name>
</gene>
<feature type="region of interest" description="Disordered" evidence="1">
    <location>
        <begin position="1"/>
        <end position="144"/>
    </location>
</feature>
<feature type="compositionally biased region" description="Basic and acidic residues" evidence="1">
    <location>
        <begin position="132"/>
        <end position="144"/>
    </location>
</feature>
<organism evidence="2 3">
    <name type="scientific">Prorocentrum cordatum</name>
    <dbReference type="NCBI Taxonomy" id="2364126"/>
    <lineage>
        <taxon>Eukaryota</taxon>
        <taxon>Sar</taxon>
        <taxon>Alveolata</taxon>
        <taxon>Dinophyceae</taxon>
        <taxon>Prorocentrales</taxon>
        <taxon>Prorocentraceae</taxon>
        <taxon>Prorocentrum</taxon>
    </lineage>
</organism>
<protein>
    <submittedName>
        <fullName evidence="2">Uncharacterized protein</fullName>
    </submittedName>
</protein>
<feature type="compositionally biased region" description="Basic residues" evidence="1">
    <location>
        <begin position="106"/>
        <end position="131"/>
    </location>
</feature>
<proteinExistence type="predicted"/>
<feature type="compositionally biased region" description="Basic and acidic residues" evidence="1">
    <location>
        <begin position="49"/>
        <end position="60"/>
    </location>
</feature>
<name>A0ABN9UFJ5_9DINO</name>
<dbReference type="Proteomes" id="UP001189429">
    <property type="component" value="Unassembled WGS sequence"/>
</dbReference>
<dbReference type="EMBL" id="CAUYUJ010015749">
    <property type="protein sequence ID" value="CAK0857672.1"/>
    <property type="molecule type" value="Genomic_DNA"/>
</dbReference>
<feature type="compositionally biased region" description="Basic and acidic residues" evidence="1">
    <location>
        <begin position="89"/>
        <end position="105"/>
    </location>
</feature>